<feature type="compositionally biased region" description="Low complexity" evidence="1">
    <location>
        <begin position="1254"/>
        <end position="1263"/>
    </location>
</feature>
<feature type="compositionally biased region" description="Polar residues" evidence="1">
    <location>
        <begin position="1529"/>
        <end position="1545"/>
    </location>
</feature>
<dbReference type="EMBL" id="OE180886">
    <property type="protein sequence ID" value="CAD7572205.1"/>
    <property type="molecule type" value="Genomic_DNA"/>
</dbReference>
<feature type="compositionally biased region" description="Basic and acidic residues" evidence="1">
    <location>
        <begin position="309"/>
        <end position="318"/>
    </location>
</feature>
<feature type="region of interest" description="Disordered" evidence="1">
    <location>
        <begin position="785"/>
        <end position="821"/>
    </location>
</feature>
<feature type="compositionally biased region" description="Polar residues" evidence="1">
    <location>
        <begin position="785"/>
        <end position="813"/>
    </location>
</feature>
<feature type="compositionally biased region" description="Low complexity" evidence="1">
    <location>
        <begin position="321"/>
        <end position="341"/>
    </location>
</feature>
<evidence type="ECO:0000313" key="3">
    <source>
        <dbReference type="EMBL" id="CAD7572205.1"/>
    </source>
</evidence>
<feature type="region of interest" description="Disordered" evidence="1">
    <location>
        <begin position="1568"/>
        <end position="1600"/>
    </location>
</feature>
<feature type="compositionally biased region" description="Polar residues" evidence="1">
    <location>
        <begin position="2236"/>
        <end position="2251"/>
    </location>
</feature>
<feature type="compositionally biased region" description="Low complexity" evidence="1">
    <location>
        <begin position="922"/>
        <end position="939"/>
    </location>
</feature>
<feature type="compositionally biased region" description="Basic and acidic residues" evidence="1">
    <location>
        <begin position="50"/>
        <end position="61"/>
    </location>
</feature>
<sequence length="2496" mass="281363">MGVARQAVWLLLLMTLTSPPTLAEWSRQPTSSLAAAPDDLDFSPNSCRVEQTRRGSQKDLHTTSSRDVSQETSDLIPPARGQESQFHHPPPPLQQHQASSFVQPQLIGRPQFLPQRPNIQHLINQHAGQQHLKIPQTAAGGQLFPSSDHQSFLTPTQGFLQQGGIGIPGLLLSNPALLQQQTLLQFPLGSTSLQLTQQPTLQLPAQPAPQPALKLVSQSEPQEEYLTSLQPQSQQVTTSPQLEGAPIKNVSESQEEVQLLYVPVETLRQRSQVIHKETNDKRNHLGTTLQQDNLRPESLQNLQPQNTLRQDKREEQKTEIPALQVSPSPSSASQQDYQLQQSQRNYIQAQQLRQLREQQQSELSQEDTPPKHKVQHQRRGQQQQQSQAIENYKSQTFKEQNNPTTPNPPPHTPPLSVYMDNDGHAARLADVIMVLKHAKTIAVLDTIGPDSPHVFVGPSNLNTPDGYSKFELPYLSSLESNRVERKVEKFPFFVAPLNFKPPLGYSKIPFPAPHVGSVVVSTATTDRPDAHEKATEVPEKKVNRGRQPNIYSLPADLPPIIPELPTLVNSLQVQNSKNVEIVPEVNPNISTLPPILSVQQQFPSLRQQTSTQRQTFRAQPSTRSPQAIDEPIQTPAQPHITRQTTQNPNIEYVENDQTNSPNQQTQYQNDQTQTTDQPHQTPAYQTQFLSGQTLTAGLQGQNPFQNTQITNQQNQFFNQGVDINGQQDQNIRFYQNQFENKESQVPIRSTPLPKQNRQEPKQNSPPSDGQFQNQDQINQLFVQPSKSPNFRSQTTEIPSKNQQYANPQSINLKQTNTTTQTPPQLQYTIEQLRQLLAQHTLTSSRELGQENLHSLIASQQHEYKDQENIQQYSTDKTQEQVQQTEIPVFEEAYTTTATTTTIEPTTFNSFRRQPNRSRQRGRTSYASPTITTTTPTPRRSYSRVRRPLQTRTRPQETQNFIRNQQTLEQTTTTTKIQDIKTYQDDQSQSYPNIPEDSFLSGREQYTALNQEEGVKSILEEVPIQVPRQGLKDFGSSIQNSQFELQTEVSVITNRPTQRQQLLQHDTHRGQQSDIVTTIHTPLQAESSTRGTLSRYHRFRGRQRGQLNDEQFSEQPAIHRQNRPVSSTAPAIAIQQPQQSQEFIYDTSLPARQNHYVQSVDVELQTETPTFENSTPINTLPQNSQILQQTPEIKHEQGQDFQADLQQFQHTIISPAAVSEQDYQTAGIIVNEQIPIQEKLPLTSTIAPPTPPPHQLQHQQQLHQQEYGFSTPSNEEATNLRTSLSKYSNVQRGRGRPQSNVVYQESFNVNQAQRTNPQPQIKHTQRNVASEYNLERATNQQTLSLDQQEPQNVHPVVYSRSKEIIPEVTTISSIPIDEDTPRSLLTKTRSRTRVRHRSNYRTQDPTKQTIQPQHQNARTPIQINDSTQTANYDNDRQIVTTTTEETYGFIYNTRKPFLVNPTGRLTETPLLNIEGNNEPVGSQEFTSSVQAESLEYATVEPQLEVEITTLNALRGGPRRFNNIPGKETSSHQASTTYTTTESSNKVYTIRPSRRPQIQTKVTSIRGRIRKPTKPTTSTTSTTVPSLETEEPSWARRRPGTNRLPFVRSNEVLENTHQRGGILAQTPRSSLQNYDFQQPLNTRQPIWEQDSTFSLNEAQTTPASLETAGHFRIALTEENKQINPSLWSPQSQNSGFLINFENNQQSYPTYDQDTLGTNVQHSFKGQGDQKVAESKWHNTHYISQLPEDTIPTEQSFTLFTTTELNDLYATTTPPKMEVLRTSDPLTSLSDSIQTTGNLGAIDYSLTEVNTQESWTPTIIYDEIRKEDNNVVDSPEIIKSKEGPVVKKASVKKAGVTGNRRGAWVRVRAKTQRPDLLETAESQNLVTVSNNAIHSGTSKPAPVNFRGVHDDMKSSSEGIKELSTDSSRASHDHNPKRDTTITVYRDDMNITTTGATLGEFEYTSVSPVTKTDTHPNHRSQFDQQFTSQPDTPRTSLQPSGDFWDLSSYVDSFMETIGDLKETSESLPQTTTQQSMETQQGTVEENTWKINSENLSDEQQQDEIVGTKDSTTSAKNRLESPTNDFRTDDSDLQVPQSGGSKATTVHNDTNENIASDEGKGSGIIPEIRVSNGTSGRVVQQAEIHKDRSTVSTEGKLRSSYVFKSSFRYRPPKTTAQPNKSQERLINKDDFKTNSVQELSQNRTRPLLPLVPTTYSRFKIGGSTSKIEYNINSKSERDTNEGSSSSPILVNSQFTNDKQKFPKPLKQNAIRKQEHAQLEDNPISDTIQDIIANVESFDSNESRLPEVDFEIEKTKSFGIKSGEVPLQDKLRILGTSTSTEVSHETEICFRGRCVKTKTSPSDQVPECTKGDDSYLVPDLGVDLSIQECTKGNDSYLVPDLGVYLSIQECTMNIHSYQERTKADDSYLVPDLGVDLSIQECTKGNDSYLVPDLGVDLLRRKKTTVRKYGILASREDMEMTPLGAEEDDDDTTLFDVNNHSRQ</sequence>
<feature type="region of interest" description="Disordered" evidence="1">
    <location>
        <begin position="353"/>
        <end position="388"/>
    </location>
</feature>
<feature type="region of interest" description="Disordered" evidence="1">
    <location>
        <begin position="203"/>
        <end position="250"/>
    </location>
</feature>
<feature type="compositionally biased region" description="Polar residues" evidence="1">
    <location>
        <begin position="1978"/>
        <end position="1995"/>
    </location>
</feature>
<feature type="compositionally biased region" description="Polar residues" evidence="1">
    <location>
        <begin position="2089"/>
        <end position="2109"/>
    </location>
</feature>
<feature type="region of interest" description="Disordered" evidence="1">
    <location>
        <begin position="1384"/>
        <end position="1417"/>
    </location>
</feature>
<feature type="region of interest" description="Disordered" evidence="1">
    <location>
        <begin position="2229"/>
        <end position="2255"/>
    </location>
</feature>
<accession>A0A7R9P6R1</accession>
<evidence type="ECO:0000256" key="2">
    <source>
        <dbReference type="SAM" id="SignalP"/>
    </source>
</evidence>
<feature type="region of interest" description="Disordered" evidence="1">
    <location>
        <begin position="274"/>
        <end position="341"/>
    </location>
</feature>
<feature type="compositionally biased region" description="Low complexity" evidence="1">
    <location>
        <begin position="661"/>
        <end position="681"/>
    </location>
</feature>
<feature type="compositionally biased region" description="Basic and acidic residues" evidence="1">
    <location>
        <begin position="274"/>
        <end position="283"/>
    </location>
</feature>
<feature type="compositionally biased region" description="Polar residues" evidence="1">
    <location>
        <begin position="285"/>
        <end position="308"/>
    </location>
</feature>
<feature type="region of interest" description="Disordered" evidence="1">
    <location>
        <begin position="1515"/>
        <end position="1545"/>
    </location>
</feature>
<feature type="region of interest" description="Disordered" evidence="1">
    <location>
        <begin position="2473"/>
        <end position="2496"/>
    </location>
</feature>
<dbReference type="Pfam" id="PF06679">
    <property type="entry name" value="DUF1180"/>
    <property type="match status" value="1"/>
</dbReference>
<gene>
    <name evidence="3" type="ORF">TCMB3V08_LOCUS4858</name>
</gene>
<proteinExistence type="predicted"/>
<feature type="compositionally biased region" description="Polar residues" evidence="1">
    <location>
        <begin position="2064"/>
        <end position="2080"/>
    </location>
</feature>
<feature type="region of interest" description="Disordered" evidence="1">
    <location>
        <begin position="1242"/>
        <end position="1263"/>
    </location>
</feature>
<feature type="compositionally biased region" description="Low complexity" evidence="1">
    <location>
        <begin position="2025"/>
        <end position="2038"/>
    </location>
</feature>
<feature type="compositionally biased region" description="Basic and acidic residues" evidence="1">
    <location>
        <begin position="1904"/>
        <end position="1934"/>
    </location>
</feature>
<feature type="region of interest" description="Disordered" evidence="1">
    <location>
        <begin position="740"/>
        <end position="772"/>
    </location>
</feature>
<feature type="compositionally biased region" description="Polar residues" evidence="1">
    <location>
        <begin position="1399"/>
        <end position="1417"/>
    </location>
</feature>
<organism evidence="3">
    <name type="scientific">Timema californicum</name>
    <name type="common">California timema</name>
    <name type="synonym">Walking stick</name>
    <dbReference type="NCBI Taxonomy" id="61474"/>
    <lineage>
        <taxon>Eukaryota</taxon>
        <taxon>Metazoa</taxon>
        <taxon>Ecdysozoa</taxon>
        <taxon>Arthropoda</taxon>
        <taxon>Hexapoda</taxon>
        <taxon>Insecta</taxon>
        <taxon>Pterygota</taxon>
        <taxon>Neoptera</taxon>
        <taxon>Polyneoptera</taxon>
        <taxon>Phasmatodea</taxon>
        <taxon>Timematodea</taxon>
        <taxon>Timematoidea</taxon>
        <taxon>Timematidae</taxon>
        <taxon>Timema</taxon>
    </lineage>
</organism>
<keyword evidence="2" id="KW-0732">Signal</keyword>
<name>A0A7R9P6R1_TIMCA</name>
<feature type="region of interest" description="Disordered" evidence="1">
    <location>
        <begin position="1964"/>
        <end position="1996"/>
    </location>
</feature>
<feature type="compositionally biased region" description="Polar residues" evidence="1">
    <location>
        <begin position="761"/>
        <end position="772"/>
    </location>
</feature>
<feature type="compositionally biased region" description="Low complexity" evidence="1">
    <location>
        <begin position="226"/>
        <end position="242"/>
    </location>
</feature>
<feature type="compositionally biased region" description="Low complexity" evidence="1">
    <location>
        <begin position="1572"/>
        <end position="1585"/>
    </location>
</feature>
<feature type="region of interest" description="Disordered" evidence="1">
    <location>
        <begin position="398"/>
        <end position="417"/>
    </location>
</feature>
<feature type="compositionally biased region" description="Low complexity" evidence="1">
    <location>
        <begin position="606"/>
        <end position="619"/>
    </location>
</feature>
<feature type="compositionally biased region" description="Polar residues" evidence="1">
    <location>
        <begin position="2039"/>
        <end position="2050"/>
    </location>
</feature>
<feature type="region of interest" description="Disordered" evidence="1">
    <location>
        <begin position="28"/>
        <end position="98"/>
    </location>
</feature>
<evidence type="ECO:0000256" key="1">
    <source>
        <dbReference type="SAM" id="MobiDB-lite"/>
    </source>
</evidence>
<feature type="compositionally biased region" description="Polar residues" evidence="1">
    <location>
        <begin position="62"/>
        <end position="73"/>
    </location>
</feature>
<feature type="region of interest" description="Disordered" evidence="1">
    <location>
        <begin position="905"/>
        <end position="973"/>
    </location>
</feature>
<feature type="compositionally biased region" description="Low complexity" evidence="1">
    <location>
        <begin position="964"/>
        <end position="973"/>
    </location>
</feature>
<feature type="region of interest" description="Disordered" evidence="1">
    <location>
        <begin position="603"/>
        <end position="681"/>
    </location>
</feature>
<feature type="compositionally biased region" description="Polar residues" evidence="1">
    <location>
        <begin position="949"/>
        <end position="963"/>
    </location>
</feature>
<feature type="compositionally biased region" description="Basic residues" evidence="1">
    <location>
        <begin position="1387"/>
        <end position="1398"/>
    </location>
</feature>
<feature type="signal peptide" evidence="2">
    <location>
        <begin position="1"/>
        <end position="23"/>
    </location>
</feature>
<feature type="region of interest" description="Disordered" evidence="1">
    <location>
        <begin position="1889"/>
        <end position="1934"/>
    </location>
</feature>
<protein>
    <submittedName>
        <fullName evidence="3">(California timema) hypothetical protein</fullName>
    </submittedName>
</protein>
<feature type="region of interest" description="Disordered" evidence="1">
    <location>
        <begin position="2019"/>
        <end position="2119"/>
    </location>
</feature>
<feature type="chain" id="PRO_5030742840" evidence="2">
    <location>
        <begin position="24"/>
        <end position="2496"/>
    </location>
</feature>
<feature type="compositionally biased region" description="Polar residues" evidence="1">
    <location>
        <begin position="634"/>
        <end position="660"/>
    </location>
</feature>
<feature type="compositionally biased region" description="Low complexity" evidence="1">
    <location>
        <begin position="353"/>
        <end position="363"/>
    </location>
</feature>
<reference evidence="3" key="1">
    <citation type="submission" date="2020-11" db="EMBL/GenBank/DDBJ databases">
        <authorList>
            <person name="Tran Van P."/>
        </authorList>
    </citation>
    <scope>NUCLEOTIDE SEQUENCE</scope>
</reference>